<proteinExistence type="predicted"/>
<evidence type="ECO:0000256" key="3">
    <source>
        <dbReference type="ARBA" id="ARBA00022737"/>
    </source>
</evidence>
<keyword evidence="3" id="KW-0677">Repeat</keyword>
<keyword evidence="4" id="KW-0804">Transcription</keyword>
<dbReference type="GO" id="GO:0005634">
    <property type="term" value="C:nucleus"/>
    <property type="evidence" value="ECO:0007669"/>
    <property type="project" value="UniProtKB-SubCell"/>
</dbReference>
<feature type="compositionally biased region" description="Polar residues" evidence="7">
    <location>
        <begin position="1147"/>
        <end position="1157"/>
    </location>
</feature>
<evidence type="ECO:0000256" key="4">
    <source>
        <dbReference type="ARBA" id="ARBA00023163"/>
    </source>
</evidence>
<feature type="compositionally biased region" description="Basic and acidic residues" evidence="7">
    <location>
        <begin position="1107"/>
        <end position="1146"/>
    </location>
</feature>
<dbReference type="GO" id="GO:0000127">
    <property type="term" value="C:transcription factor TFIIIC complex"/>
    <property type="evidence" value="ECO:0007669"/>
    <property type="project" value="TreeGrafter"/>
</dbReference>
<dbReference type="PROSITE" id="PS50294">
    <property type="entry name" value="WD_REPEATS_REGION"/>
    <property type="match status" value="1"/>
</dbReference>
<evidence type="ECO:0000256" key="1">
    <source>
        <dbReference type="ARBA" id="ARBA00004123"/>
    </source>
</evidence>
<comment type="subcellular location">
    <subcellularLocation>
        <location evidence="1">Nucleus</location>
    </subcellularLocation>
</comment>
<accession>A0A9P0D4T1</accession>
<dbReference type="GO" id="GO:0006383">
    <property type="term" value="P:transcription by RNA polymerase III"/>
    <property type="evidence" value="ECO:0007669"/>
    <property type="project" value="TreeGrafter"/>
</dbReference>
<dbReference type="SMART" id="SM00384">
    <property type="entry name" value="AT_hook"/>
    <property type="match status" value="5"/>
</dbReference>
<gene>
    <name evidence="8" type="ORF">PSYICH_LOCUS12493</name>
</gene>
<dbReference type="PANTHER" id="PTHR15052:SF2">
    <property type="entry name" value="GENERAL TRANSCRIPTION FACTOR 3C POLYPEPTIDE 2"/>
    <property type="match status" value="1"/>
</dbReference>
<feature type="compositionally biased region" description="Basic residues" evidence="7">
    <location>
        <begin position="146"/>
        <end position="157"/>
    </location>
</feature>
<evidence type="ECO:0000313" key="8">
    <source>
        <dbReference type="EMBL" id="CAH1111869.1"/>
    </source>
</evidence>
<evidence type="ECO:0000256" key="7">
    <source>
        <dbReference type="SAM" id="MobiDB-lite"/>
    </source>
</evidence>
<sequence>MEENSKHTSDKKVFIITPEELAKLGILDSLTAEIKNKNAEKKIETPTASTSTIKPTHFFKNTTEKILLDLFKQNKVCNKLEDDKVVFKKPRQASNFNEIKDNATITKFPQTMDGEKKIIDNDLSMASSSKSQCAFNISMKNVHNTSNKRKLQSKKVTNKQESMSGHADSNKTTEESSVSERKNIVNLISTSLKDKLKKNISNRGKVSASEIKFNGDFSSKIHSKNRKSVPSFKKSAHVGIHNNMNTTTNPSSSQDLIKSVTNMLQSSINNVDKNIPKINEQFKNKEVTNTIISSDKEATECVREKTKNKIVILENIKILGVHSSGTSELHNKSSLVSRPKTDHNTNLQNQTQTVNQNILQDPLKTEFAVSQISEKPEIITSKISLTQDDNNVNVPCMTESLMKNTAEEKLLLDSARVKSLDVSNNFENIKVSSKRTEDSNNLEPGVLRITTNKRYLTAGTVETVLTDNKLHAPITIVGLPIIKTPLKEMHSKEINSETEELVIKKTSSTYDVDKEKPCDMYVQPSGFLLPKKRGRPRLPSESSGNNDIVVKNVDSVEKTHDLNKSTTEIKIKDMKEIEILKNIKLNKIDSNLVMNTLADTLVKQKSLLYDENLKTFSNLNPGTLLPKKRSRKSSATVINENTNRICEKTNVNDSEKTVDPEIRNHEEFGPIKDNVTKSEREDNVLKDTSSGVERSSFEKIPIIEKKSSSFEVNTNFNLEENLLKKSDKPNINQSGMVQTIATPKKPSVDAVYIPNETDIKLSGSIAETSKHVGQLLHLKNIEKQNIDEDQTISKSVQDDDCFKVVATDQSQLKNNKKDDHKGGSELDQEKTDEQSLLKHNAGESTLTFSNNALVTNTRNLPYIIQDGHEGRKSICDDYKDIEKEKYIPIKKSKRYRIPCRTNTQTHKMVEVNSTEQIPQPQSILSTDLPIKKKLKRPQKKLNLQNNVKNDIITKPDSTIENLDVSTLNLENQSDVYNAGDTSKFEEKNISINTSISNSEPHTNLKRGIKPKSEYVAPPEENIELPMEKSIRGRRHVKINYLELENMFVEDTYLIKQIKKSDEDKAPANTSFNSSDMPKKKRGRPRKSELTLPEEKLEVSEGESVVSKSHDDCGTGSKVEEKNDVPVNKESKNNSKSTDIQHIEDANKTSNEANIIKTSSDEPNKNKRGRPRKALQPGAEITLPMDKPETSSTCNQSDQNEDSYHIENEVNIKTLDDEVNSIPSTSFDSPASTVKKRGRPRKDHFKDIELMEIESKRGSRQSVTYSETKNQLDEDSVEEIGFIKKRKRKISSSDQEIIDEPVEKPKYVYTGRYTKLINDVFTAAVSKSDDTEENPNANINFQPRVCGRPKKNTEPAISVDDNGQVTCVPCQIKIPEEEWIDHNENKHSNLSWREGEHVVLLDQPSLLKDKLKPLLKKNGSLTCTKCKQKFMKILPFVSHTEECIGIVVNGNVTCSSCNKSMPKKDWSHHKIRHNNMTWRVGEHPLDLNNETFVLTTLNALYKAKKPLYCEKCGIVKKSVVGLLSHLGQCGNTEQAKIECELCGKKVLPVSLPTHIKLAHETAKKVETTSNYFQVDLEVSQKRRKAATKAMAKIDEFSSDTKETLTHFIINMKFEDNDLLMAFINKELEENNFVKCKISTCEFSSVKILDALSHLKDCSLKLDQRFTCKTCFLTEPTEEDIIDHLQKVHNLEMKQEDPEYVYNDEDNNVHDFFLDDENALERPKKRKRYLRTQPYKDTSNLKLKPRFIHLVSRGKYADSNLFSHAFEYAFEFCEKNYNIKSLFDDLKCDECFWNLIDDEHLEKYMPLYELSCDVVIRKVKGLKSKSIFKDEIGFKKYELFEVEQQDARTTIFCGAPVRCMAWMPTPYESLNQPQILAVATSKHFDEKYNHLKHYSETTVIQFWNFGLLQNGKDITEPKLEFCLGVDNGPVWCMEWCPSGCYNVDGSIVWSRRGLLAVAGHSMPVHIYSIPLLTEDQSGLFYKAKPVLKLQLVKDDTNLKRLLFPTKLSWSKVSGHNHIAVGYSDGTVALYNLNTSSKLLRFIDKSSADVLMPYKILKTHSHYISAISFIPIGQGNRWLLTSSFDKAVHLWDLYTDDKISLKKGKLASDVVWLTQWLSFITGGDESTAVGQAVAVTNSHREYLYDVHTLSYSLSSFTSISTSDWLNAFVHGNENGEIVISLLHQMLYEMGRLRKSNDYRYILGYSKLIDKTLSPEERATVEEEKKKVLKVLPRQRRKLQEASDGNSHYHWYEPYEYEEATAKYGLMFCDTADLYKLSSTYQDTEPVKSNLYPLMAINQVSFNPNQQASLFFATGYQIGFVRVSYLKFLEDDRQIRKSKS</sequence>
<dbReference type="SMART" id="SM00320">
    <property type="entry name" value="WD40"/>
    <property type="match status" value="3"/>
</dbReference>
<dbReference type="PROSITE" id="PS00678">
    <property type="entry name" value="WD_REPEATS_1"/>
    <property type="match status" value="1"/>
</dbReference>
<dbReference type="InterPro" id="IPR052416">
    <property type="entry name" value="GTF3C_component"/>
</dbReference>
<name>A0A9P0D4T1_9CUCU</name>
<feature type="compositionally biased region" description="Basic and acidic residues" evidence="7">
    <location>
        <begin position="168"/>
        <end position="179"/>
    </location>
</feature>
<feature type="compositionally biased region" description="Polar residues" evidence="7">
    <location>
        <begin position="327"/>
        <end position="336"/>
    </location>
</feature>
<dbReference type="InterPro" id="IPR017956">
    <property type="entry name" value="AT_hook_DNA-bd_motif"/>
</dbReference>
<feature type="region of interest" description="Disordered" evidence="7">
    <location>
        <begin position="525"/>
        <end position="546"/>
    </location>
</feature>
<dbReference type="PANTHER" id="PTHR15052">
    <property type="entry name" value="RNA POLYMERASE III TRANSCRIPTION INITIATION FACTOR COMPLEX SUBUNIT"/>
    <property type="match status" value="1"/>
</dbReference>
<feature type="repeat" description="WD" evidence="6">
    <location>
        <begin position="2054"/>
        <end position="2098"/>
    </location>
</feature>
<evidence type="ECO:0000313" key="9">
    <source>
        <dbReference type="Proteomes" id="UP001153636"/>
    </source>
</evidence>
<feature type="region of interest" description="Disordered" evidence="7">
    <location>
        <begin position="141"/>
        <end position="179"/>
    </location>
</feature>
<organism evidence="8 9">
    <name type="scientific">Psylliodes chrysocephalus</name>
    <dbReference type="NCBI Taxonomy" id="3402493"/>
    <lineage>
        <taxon>Eukaryota</taxon>
        <taxon>Metazoa</taxon>
        <taxon>Ecdysozoa</taxon>
        <taxon>Arthropoda</taxon>
        <taxon>Hexapoda</taxon>
        <taxon>Insecta</taxon>
        <taxon>Pterygota</taxon>
        <taxon>Neoptera</taxon>
        <taxon>Endopterygota</taxon>
        <taxon>Coleoptera</taxon>
        <taxon>Polyphaga</taxon>
        <taxon>Cucujiformia</taxon>
        <taxon>Chrysomeloidea</taxon>
        <taxon>Chrysomelidae</taxon>
        <taxon>Galerucinae</taxon>
        <taxon>Alticini</taxon>
        <taxon>Psylliodes</taxon>
    </lineage>
</organism>
<dbReference type="InterPro" id="IPR036322">
    <property type="entry name" value="WD40_repeat_dom_sf"/>
</dbReference>
<dbReference type="InterPro" id="IPR019775">
    <property type="entry name" value="WD40_repeat_CS"/>
</dbReference>
<dbReference type="PROSITE" id="PS50082">
    <property type="entry name" value="WD_REPEATS_2"/>
    <property type="match status" value="1"/>
</dbReference>
<feature type="region of interest" description="Disordered" evidence="7">
    <location>
        <begin position="812"/>
        <end position="834"/>
    </location>
</feature>
<dbReference type="Proteomes" id="UP001153636">
    <property type="component" value="Chromosome 6"/>
</dbReference>
<dbReference type="InterPro" id="IPR015943">
    <property type="entry name" value="WD40/YVTN_repeat-like_dom_sf"/>
</dbReference>
<feature type="region of interest" description="Disordered" evidence="7">
    <location>
        <begin position="1060"/>
        <end position="1200"/>
    </location>
</feature>
<dbReference type="OrthoDB" id="4703at2759"/>
<keyword evidence="5" id="KW-0539">Nucleus</keyword>
<dbReference type="SUPFAM" id="SSF50978">
    <property type="entry name" value="WD40 repeat-like"/>
    <property type="match status" value="1"/>
</dbReference>
<feature type="compositionally biased region" description="Basic and acidic residues" evidence="7">
    <location>
        <begin position="1085"/>
        <end position="1098"/>
    </location>
</feature>
<evidence type="ECO:0000256" key="2">
    <source>
        <dbReference type="ARBA" id="ARBA00022574"/>
    </source>
</evidence>
<dbReference type="Gene3D" id="2.130.10.10">
    <property type="entry name" value="YVTN repeat-like/Quinoprotein amine dehydrogenase"/>
    <property type="match status" value="1"/>
</dbReference>
<reference evidence="8" key="1">
    <citation type="submission" date="2022-01" db="EMBL/GenBank/DDBJ databases">
        <authorList>
            <person name="King R."/>
        </authorList>
    </citation>
    <scope>NUCLEOTIDE SEQUENCE</scope>
</reference>
<feature type="compositionally biased region" description="Basic and acidic residues" evidence="7">
    <location>
        <begin position="815"/>
        <end position="834"/>
    </location>
</feature>
<keyword evidence="9" id="KW-1185">Reference proteome</keyword>
<feature type="region of interest" description="Disordered" evidence="7">
    <location>
        <begin position="327"/>
        <end position="346"/>
    </location>
</feature>
<dbReference type="EMBL" id="OV651818">
    <property type="protein sequence ID" value="CAH1111869.1"/>
    <property type="molecule type" value="Genomic_DNA"/>
</dbReference>
<protein>
    <submittedName>
        <fullName evidence="8">Uncharacterized protein</fullName>
    </submittedName>
</protein>
<feature type="region of interest" description="Disordered" evidence="7">
    <location>
        <begin position="1220"/>
        <end position="1241"/>
    </location>
</feature>
<dbReference type="PRINTS" id="PR00929">
    <property type="entry name" value="ATHOOK"/>
</dbReference>
<evidence type="ECO:0000256" key="5">
    <source>
        <dbReference type="ARBA" id="ARBA00023242"/>
    </source>
</evidence>
<dbReference type="InterPro" id="IPR001680">
    <property type="entry name" value="WD40_rpt"/>
</dbReference>
<evidence type="ECO:0000256" key="6">
    <source>
        <dbReference type="PROSITE-ProRule" id="PRU00221"/>
    </source>
</evidence>
<dbReference type="GO" id="GO:0003677">
    <property type="term" value="F:DNA binding"/>
    <property type="evidence" value="ECO:0007669"/>
    <property type="project" value="InterPro"/>
</dbReference>
<feature type="compositionally biased region" description="Polar residues" evidence="7">
    <location>
        <begin position="1220"/>
        <end position="1231"/>
    </location>
</feature>
<keyword evidence="2 6" id="KW-0853">WD repeat</keyword>